<keyword evidence="6" id="KW-0769">Symport</keyword>
<feature type="transmembrane region" description="Helical" evidence="11">
    <location>
        <begin position="185"/>
        <end position="206"/>
    </location>
</feature>
<feature type="transmembrane region" description="Helical" evidence="11">
    <location>
        <begin position="305"/>
        <end position="323"/>
    </location>
</feature>
<feature type="transmembrane region" description="Helical" evidence="11">
    <location>
        <begin position="115"/>
        <end position="140"/>
    </location>
</feature>
<dbReference type="FunFam" id="1.20.1250.20:FF:000001">
    <property type="entry name" value="Dicarboxylate MFS transporter"/>
    <property type="match status" value="1"/>
</dbReference>
<gene>
    <name evidence="13" type="ORF">BJ983_004428</name>
</gene>
<dbReference type="Proteomes" id="UP000535890">
    <property type="component" value="Unassembled WGS sequence"/>
</dbReference>
<dbReference type="PROSITE" id="PS50850">
    <property type="entry name" value="MFS"/>
    <property type="match status" value="1"/>
</dbReference>
<dbReference type="RefSeq" id="WP_179795787.1">
    <property type="nucleotide sequence ID" value="NZ_BAABHP010000015.1"/>
</dbReference>
<dbReference type="GO" id="GO:0005886">
    <property type="term" value="C:plasma membrane"/>
    <property type="evidence" value="ECO:0007669"/>
    <property type="project" value="UniProtKB-SubCell"/>
</dbReference>
<keyword evidence="14" id="KW-1185">Reference proteome</keyword>
<evidence type="ECO:0000256" key="6">
    <source>
        <dbReference type="ARBA" id="ARBA00022847"/>
    </source>
</evidence>
<feature type="transmembrane region" description="Helical" evidence="11">
    <location>
        <begin position="369"/>
        <end position="392"/>
    </location>
</feature>
<evidence type="ECO:0000256" key="10">
    <source>
        <dbReference type="ARBA" id="ARBA00039918"/>
    </source>
</evidence>
<keyword evidence="8 11" id="KW-0472">Membrane</keyword>
<evidence type="ECO:0000256" key="3">
    <source>
        <dbReference type="ARBA" id="ARBA00022448"/>
    </source>
</evidence>
<feature type="transmembrane region" description="Helical" evidence="11">
    <location>
        <begin position="238"/>
        <end position="261"/>
    </location>
</feature>
<feature type="transmembrane region" description="Helical" evidence="11">
    <location>
        <begin position="398"/>
        <end position="416"/>
    </location>
</feature>
<feature type="transmembrane region" description="Helical" evidence="11">
    <location>
        <begin position="50"/>
        <end position="74"/>
    </location>
</feature>
<comment type="caution">
    <text evidence="13">The sequence shown here is derived from an EMBL/GenBank/DDBJ whole genome shotgun (WGS) entry which is preliminary data.</text>
</comment>
<comment type="function">
    <text evidence="9">May be a proton symporter involved in the uptake of osmolytes such as proline and glycine betaine.</text>
</comment>
<evidence type="ECO:0000259" key="12">
    <source>
        <dbReference type="PROSITE" id="PS50850"/>
    </source>
</evidence>
<evidence type="ECO:0000313" key="14">
    <source>
        <dbReference type="Proteomes" id="UP000535890"/>
    </source>
</evidence>
<dbReference type="SUPFAM" id="SSF103473">
    <property type="entry name" value="MFS general substrate transporter"/>
    <property type="match status" value="1"/>
</dbReference>
<dbReference type="GO" id="GO:0015293">
    <property type="term" value="F:symporter activity"/>
    <property type="evidence" value="ECO:0007669"/>
    <property type="project" value="UniProtKB-KW"/>
</dbReference>
<evidence type="ECO:0000256" key="9">
    <source>
        <dbReference type="ARBA" id="ARBA00037295"/>
    </source>
</evidence>
<dbReference type="PANTHER" id="PTHR43045">
    <property type="entry name" value="SHIKIMATE TRANSPORTER"/>
    <property type="match status" value="1"/>
</dbReference>
<evidence type="ECO:0000256" key="11">
    <source>
        <dbReference type="SAM" id="Phobius"/>
    </source>
</evidence>
<dbReference type="InterPro" id="IPR005829">
    <property type="entry name" value="Sugar_transporter_CS"/>
</dbReference>
<evidence type="ECO:0000313" key="13">
    <source>
        <dbReference type="EMBL" id="NYD38326.1"/>
    </source>
</evidence>
<reference evidence="13 14" key="1">
    <citation type="submission" date="2020-07" db="EMBL/GenBank/DDBJ databases">
        <title>Sequencing the genomes of 1000 actinobacteria strains.</title>
        <authorList>
            <person name="Klenk H.-P."/>
        </authorList>
    </citation>
    <scope>NUCLEOTIDE SEQUENCE [LARGE SCALE GENOMIC DNA]</scope>
    <source>
        <strain evidence="13 14">DSM 45772</strain>
    </source>
</reference>
<comment type="subcellular location">
    <subcellularLocation>
        <location evidence="1">Cell membrane</location>
        <topology evidence="1">Multi-pass membrane protein</topology>
    </subcellularLocation>
</comment>
<accession>A0A7Y9DZP8</accession>
<keyword evidence="3" id="KW-0813">Transport</keyword>
<evidence type="ECO:0000256" key="1">
    <source>
        <dbReference type="ARBA" id="ARBA00004651"/>
    </source>
</evidence>
<feature type="domain" description="Major facilitator superfamily (MFS) profile" evidence="12">
    <location>
        <begin position="12"/>
        <end position="421"/>
    </location>
</feature>
<dbReference type="InterPro" id="IPR036259">
    <property type="entry name" value="MFS_trans_sf"/>
</dbReference>
<organism evidence="13 14">
    <name type="scientific">Actinomycetospora corticicola</name>
    <dbReference type="NCBI Taxonomy" id="663602"/>
    <lineage>
        <taxon>Bacteria</taxon>
        <taxon>Bacillati</taxon>
        <taxon>Actinomycetota</taxon>
        <taxon>Actinomycetes</taxon>
        <taxon>Pseudonocardiales</taxon>
        <taxon>Pseudonocardiaceae</taxon>
        <taxon>Actinomycetospora</taxon>
    </lineage>
</organism>
<name>A0A7Y9DZP8_9PSEU</name>
<keyword evidence="4" id="KW-1003">Cell membrane</keyword>
<evidence type="ECO:0000256" key="5">
    <source>
        <dbReference type="ARBA" id="ARBA00022692"/>
    </source>
</evidence>
<keyword evidence="7 11" id="KW-1133">Transmembrane helix</keyword>
<feature type="transmembrane region" description="Helical" evidence="11">
    <location>
        <begin position="152"/>
        <end position="173"/>
    </location>
</feature>
<dbReference type="InterPro" id="IPR011701">
    <property type="entry name" value="MFS"/>
</dbReference>
<evidence type="ECO:0000256" key="8">
    <source>
        <dbReference type="ARBA" id="ARBA00023136"/>
    </source>
</evidence>
<comment type="similarity">
    <text evidence="2">Belongs to the major facilitator superfamily. Metabolite:H+ Symporter (MHS) family (TC 2.A.1.6) family.</text>
</comment>
<evidence type="ECO:0000256" key="2">
    <source>
        <dbReference type="ARBA" id="ARBA00008240"/>
    </source>
</evidence>
<dbReference type="Gene3D" id="1.20.1250.20">
    <property type="entry name" value="MFS general substrate transporter like domains"/>
    <property type="match status" value="2"/>
</dbReference>
<keyword evidence="5 11" id="KW-0812">Transmembrane</keyword>
<dbReference type="PROSITE" id="PS00216">
    <property type="entry name" value="SUGAR_TRANSPORT_1"/>
    <property type="match status" value="1"/>
</dbReference>
<protein>
    <recommendedName>
        <fullName evidence="10">Putative proline/betaine transporter</fullName>
    </recommendedName>
</protein>
<feature type="transmembrane region" description="Helical" evidence="11">
    <location>
        <begin position="12"/>
        <end position="38"/>
    </location>
</feature>
<dbReference type="EMBL" id="JACCBN010000001">
    <property type="protein sequence ID" value="NYD38326.1"/>
    <property type="molecule type" value="Genomic_DNA"/>
</dbReference>
<dbReference type="Pfam" id="PF07690">
    <property type="entry name" value="MFS_1"/>
    <property type="match status" value="1"/>
</dbReference>
<feature type="transmembrane region" description="Helical" evidence="11">
    <location>
        <begin position="273"/>
        <end position="293"/>
    </location>
</feature>
<evidence type="ECO:0000256" key="4">
    <source>
        <dbReference type="ARBA" id="ARBA00022475"/>
    </source>
</evidence>
<dbReference type="AlphaFoldDB" id="A0A7Y9DZP8"/>
<dbReference type="CDD" id="cd17369">
    <property type="entry name" value="MFS_ShiA_like"/>
    <property type="match status" value="1"/>
</dbReference>
<dbReference type="PANTHER" id="PTHR43045:SF1">
    <property type="entry name" value="SHIKIMATE TRANSPORTER"/>
    <property type="match status" value="1"/>
</dbReference>
<evidence type="ECO:0000256" key="7">
    <source>
        <dbReference type="ARBA" id="ARBA00022989"/>
    </source>
</evidence>
<proteinExistence type="inferred from homology"/>
<sequence length="438" mass="46287">MVGPTLRVPRRVAAASLVGTTIEWFDFFIYGTAAALVFNKVFFPSIDPALGTIAALGTFASGFVARPIGGALFAHFGDRVGRKPMLVYSLLLMGAATVCIGLLPGYATIGVAAPVLLVLLRFCQGLGVGGEWGGAALMAVENAPDHRRGFYGSWPQVGVPLGLVLGTGSFLVLDLTVSESAFQAWGWRIPFLASALLILVGMWIRLTVAESPVFRADAERREASRLPVLDVLREHPRIIFLAAGSFLATNATFYVSSVWLVSYATTELGYERSTILGANTLLSASDIPMILLLGLLSDRVGRRPLFLVGMGVLVVAAVPYFLLVGSGNIVLFVLGGLIVQACRSAVYGPQSAYFAEQFPTHLRYSGASLAYQFASILGGIAPAVCGLLVLWTGSLMSVAAYVAAMALVSLACSWAMSETLRRDLVTVPDDGAGAAVRS</sequence>
<feature type="transmembrane region" description="Helical" evidence="11">
    <location>
        <begin position="86"/>
        <end position="109"/>
    </location>
</feature>
<dbReference type="InterPro" id="IPR020846">
    <property type="entry name" value="MFS_dom"/>
</dbReference>